<proteinExistence type="predicted"/>
<sequence length="79" mass="9099">MEKEGRTEASGRGWQKRAREALAPGRSHAQHKWNDRVRKGIMGFCLKWNEARSRWNPIPRRRADRSGGGQDQNLLTTSV</sequence>
<dbReference type="AlphaFoldDB" id="A0AAN8GN02"/>
<feature type="region of interest" description="Disordered" evidence="1">
    <location>
        <begin position="55"/>
        <end position="79"/>
    </location>
</feature>
<dbReference type="EMBL" id="JAULUE010002060">
    <property type="protein sequence ID" value="KAK5885454.1"/>
    <property type="molecule type" value="Genomic_DNA"/>
</dbReference>
<comment type="caution">
    <text evidence="2">The sequence shown here is derived from an EMBL/GenBank/DDBJ whole genome shotgun (WGS) entry which is preliminary data.</text>
</comment>
<dbReference type="Proteomes" id="UP001335648">
    <property type="component" value="Unassembled WGS sequence"/>
</dbReference>
<gene>
    <name evidence="2" type="ORF">CesoFtcFv8_019159</name>
</gene>
<protein>
    <submittedName>
        <fullName evidence="2">Uncharacterized protein</fullName>
    </submittedName>
</protein>
<organism evidence="2 3">
    <name type="scientific">Champsocephalus esox</name>
    <name type="common">pike icefish</name>
    <dbReference type="NCBI Taxonomy" id="159716"/>
    <lineage>
        <taxon>Eukaryota</taxon>
        <taxon>Metazoa</taxon>
        <taxon>Chordata</taxon>
        <taxon>Craniata</taxon>
        <taxon>Vertebrata</taxon>
        <taxon>Euteleostomi</taxon>
        <taxon>Actinopterygii</taxon>
        <taxon>Neopterygii</taxon>
        <taxon>Teleostei</taxon>
        <taxon>Neoteleostei</taxon>
        <taxon>Acanthomorphata</taxon>
        <taxon>Eupercaria</taxon>
        <taxon>Perciformes</taxon>
        <taxon>Notothenioidei</taxon>
        <taxon>Channichthyidae</taxon>
        <taxon>Champsocephalus</taxon>
    </lineage>
</organism>
<evidence type="ECO:0000256" key="1">
    <source>
        <dbReference type="SAM" id="MobiDB-lite"/>
    </source>
</evidence>
<reference evidence="2 3" key="1">
    <citation type="journal article" date="2023" name="Mol. Biol. Evol.">
        <title>Genomics of Secondarily Temperate Adaptation in the Only Non-Antarctic Icefish.</title>
        <authorList>
            <person name="Rivera-Colon A.G."/>
            <person name="Rayamajhi N."/>
            <person name="Minhas B.F."/>
            <person name="Madrigal G."/>
            <person name="Bilyk K.T."/>
            <person name="Yoon V."/>
            <person name="Hune M."/>
            <person name="Gregory S."/>
            <person name="Cheng C.H.C."/>
            <person name="Catchen J.M."/>
        </authorList>
    </citation>
    <scope>NUCLEOTIDE SEQUENCE [LARGE SCALE GENOMIC DNA]</scope>
    <source>
        <strain evidence="2">JC2023a</strain>
    </source>
</reference>
<accession>A0AAN8GN02</accession>
<evidence type="ECO:0000313" key="2">
    <source>
        <dbReference type="EMBL" id="KAK5885454.1"/>
    </source>
</evidence>
<feature type="region of interest" description="Disordered" evidence="1">
    <location>
        <begin position="1"/>
        <end position="34"/>
    </location>
</feature>
<keyword evidence="3" id="KW-1185">Reference proteome</keyword>
<name>A0AAN8GN02_9TELE</name>
<evidence type="ECO:0000313" key="3">
    <source>
        <dbReference type="Proteomes" id="UP001335648"/>
    </source>
</evidence>